<evidence type="ECO:0000256" key="1">
    <source>
        <dbReference type="SAM" id="Phobius"/>
    </source>
</evidence>
<proteinExistence type="predicted"/>
<evidence type="ECO:0000313" key="2">
    <source>
        <dbReference type="EMBL" id="PZQ46161.1"/>
    </source>
</evidence>
<gene>
    <name evidence="2" type="ORF">DI551_05640</name>
</gene>
<dbReference type="Proteomes" id="UP000249417">
    <property type="component" value="Unassembled WGS sequence"/>
</dbReference>
<keyword evidence="1" id="KW-0812">Transmembrane</keyword>
<feature type="transmembrane region" description="Helical" evidence="1">
    <location>
        <begin position="6"/>
        <end position="24"/>
    </location>
</feature>
<comment type="caution">
    <text evidence="2">The sequence shown here is derived from an EMBL/GenBank/DDBJ whole genome shotgun (WGS) entry which is preliminary data.</text>
</comment>
<dbReference type="AlphaFoldDB" id="A0A2W5MXY2"/>
<keyword evidence="1" id="KW-1133">Transmembrane helix</keyword>
<keyword evidence="1" id="KW-0472">Membrane</keyword>
<dbReference type="EMBL" id="QFQB01000031">
    <property type="protein sequence ID" value="PZQ46161.1"/>
    <property type="molecule type" value="Genomic_DNA"/>
</dbReference>
<organism evidence="2 3">
    <name type="scientific">Micavibrio aeruginosavorus</name>
    <dbReference type="NCBI Taxonomy" id="349221"/>
    <lineage>
        <taxon>Bacteria</taxon>
        <taxon>Pseudomonadati</taxon>
        <taxon>Bdellovibrionota</taxon>
        <taxon>Bdellovibrionia</taxon>
        <taxon>Bdellovibrionales</taxon>
        <taxon>Pseudobdellovibrionaceae</taxon>
        <taxon>Micavibrio</taxon>
    </lineage>
</organism>
<name>A0A2W5MXY2_9BACT</name>
<evidence type="ECO:0000313" key="3">
    <source>
        <dbReference type="Proteomes" id="UP000249417"/>
    </source>
</evidence>
<reference evidence="2 3" key="1">
    <citation type="submission" date="2017-08" db="EMBL/GenBank/DDBJ databases">
        <title>Infants hospitalized years apart are colonized by the same room-sourced microbial strains.</title>
        <authorList>
            <person name="Brooks B."/>
            <person name="Olm M.R."/>
            <person name="Firek B.A."/>
            <person name="Baker R."/>
            <person name="Thomas B.C."/>
            <person name="Morowitz M.J."/>
            <person name="Banfield J.F."/>
        </authorList>
    </citation>
    <scope>NUCLEOTIDE SEQUENCE [LARGE SCALE GENOMIC DNA]</scope>
    <source>
        <strain evidence="2">S2_005_002_R2_29</strain>
    </source>
</reference>
<accession>A0A2W5MXY2</accession>
<protein>
    <submittedName>
        <fullName evidence="2">Uncharacterized protein</fullName>
    </submittedName>
</protein>
<sequence length="86" mass="9481">MKEKLIMFGLMCAFTGAIFLAGYFKGQGSCQAKQSNAVVKELKHEAKAIAGRPRNRDDIVDSLCRAGRDKLKREGGPVEQIPLLCR</sequence>